<dbReference type="AlphaFoldDB" id="A0A2Z7BZ50"/>
<evidence type="ECO:0000256" key="1">
    <source>
        <dbReference type="ARBA" id="ARBA00005234"/>
    </source>
</evidence>
<evidence type="ECO:0000256" key="3">
    <source>
        <dbReference type="ARBA" id="ARBA00022801"/>
    </source>
</evidence>
<feature type="compositionally biased region" description="Polar residues" evidence="4">
    <location>
        <begin position="263"/>
        <end position="273"/>
    </location>
</feature>
<keyword evidence="2" id="KW-0645">Protease</keyword>
<feature type="domain" description="Ubiquitin-like protease family profile" evidence="5">
    <location>
        <begin position="315"/>
        <end position="433"/>
    </location>
</feature>
<evidence type="ECO:0000256" key="2">
    <source>
        <dbReference type="ARBA" id="ARBA00022670"/>
    </source>
</evidence>
<dbReference type="GO" id="GO:0006508">
    <property type="term" value="P:proteolysis"/>
    <property type="evidence" value="ECO:0007669"/>
    <property type="project" value="UniProtKB-KW"/>
</dbReference>
<evidence type="ECO:0000259" key="5">
    <source>
        <dbReference type="Pfam" id="PF02902"/>
    </source>
</evidence>
<dbReference type="GO" id="GO:0008234">
    <property type="term" value="F:cysteine-type peptidase activity"/>
    <property type="evidence" value="ECO:0007669"/>
    <property type="project" value="InterPro"/>
</dbReference>
<dbReference type="InterPro" id="IPR003653">
    <property type="entry name" value="Peptidase_C48_C"/>
</dbReference>
<gene>
    <name evidence="6" type="ORF">F511_29888</name>
</gene>
<comment type="similarity">
    <text evidence="1">Belongs to the peptidase C48 family.</text>
</comment>
<feature type="region of interest" description="Disordered" evidence="4">
    <location>
        <begin position="147"/>
        <end position="229"/>
    </location>
</feature>
<evidence type="ECO:0000256" key="4">
    <source>
        <dbReference type="SAM" id="MobiDB-lite"/>
    </source>
</evidence>
<dbReference type="Proteomes" id="UP000250235">
    <property type="component" value="Unassembled WGS sequence"/>
</dbReference>
<dbReference type="PANTHER" id="PTHR48449">
    <property type="entry name" value="DUF1985 DOMAIN-CONTAINING PROTEIN"/>
    <property type="match status" value="1"/>
</dbReference>
<dbReference type="PANTHER" id="PTHR48449:SF1">
    <property type="entry name" value="DUF1985 DOMAIN-CONTAINING PROTEIN"/>
    <property type="match status" value="1"/>
</dbReference>
<dbReference type="SUPFAM" id="SSF54001">
    <property type="entry name" value="Cysteine proteinases"/>
    <property type="match status" value="1"/>
</dbReference>
<keyword evidence="7" id="KW-1185">Reference proteome</keyword>
<dbReference type="Gene3D" id="3.40.395.10">
    <property type="entry name" value="Adenoviral Proteinase, Chain A"/>
    <property type="match status" value="1"/>
</dbReference>
<keyword evidence="3" id="KW-0378">Hydrolase</keyword>
<feature type="compositionally biased region" description="Low complexity" evidence="4">
    <location>
        <begin position="168"/>
        <end position="224"/>
    </location>
</feature>
<organism evidence="6 7">
    <name type="scientific">Dorcoceras hygrometricum</name>
    <dbReference type="NCBI Taxonomy" id="472368"/>
    <lineage>
        <taxon>Eukaryota</taxon>
        <taxon>Viridiplantae</taxon>
        <taxon>Streptophyta</taxon>
        <taxon>Embryophyta</taxon>
        <taxon>Tracheophyta</taxon>
        <taxon>Spermatophyta</taxon>
        <taxon>Magnoliopsida</taxon>
        <taxon>eudicotyledons</taxon>
        <taxon>Gunneridae</taxon>
        <taxon>Pentapetalae</taxon>
        <taxon>asterids</taxon>
        <taxon>lamiids</taxon>
        <taxon>Lamiales</taxon>
        <taxon>Gesneriaceae</taxon>
        <taxon>Didymocarpoideae</taxon>
        <taxon>Trichosporeae</taxon>
        <taxon>Loxocarpinae</taxon>
        <taxon>Dorcoceras</taxon>
    </lineage>
</organism>
<evidence type="ECO:0000313" key="6">
    <source>
        <dbReference type="EMBL" id="KZV39851.1"/>
    </source>
</evidence>
<evidence type="ECO:0000313" key="7">
    <source>
        <dbReference type="Proteomes" id="UP000250235"/>
    </source>
</evidence>
<dbReference type="InterPro" id="IPR038765">
    <property type="entry name" value="Papain-like_cys_pep_sf"/>
</dbReference>
<sequence length="444" mass="49064">MVKRKATEVVDMELQERTFGTNHVKSFSGMSTVTLVDLRARIDEFEGESGVEVDLEKIKLARLYFASAVLGPRRKRKKEVVDPQWMRLVDDMDSFNTYSWGRLAYDEALFGLRKDLGAICEEFTNLAKKRKRDPKFSGFGSLHLSGDTTHVGVDEPWTEGSVQPTVPQSNSTQSNSSQSTSTQSNSSHSTSVQSKSSQSTSAQSTSVQSNSSHQATSSQSTHASPTDHDVAAASQYHGCTEKPPVSMLIVKSIVEDKRARSPVITTGGMTASPETAERANETPSTDSPDGFEFNLSMLPPVREGESDWPNTPWDKEAFILVPYCFNSHWVLVKIVPKVKKLTVLDSDHNSSGKQLLNLIMPLARMVPHILMAMGVQTGTATRWNIVRPKEFTKQSLSGECGVYAIAAAAFTLSERNVYTLNDAEVEAFRKFCACSLWSQSWMLD</sequence>
<dbReference type="OrthoDB" id="929369at2759"/>
<dbReference type="EMBL" id="KV000878">
    <property type="protein sequence ID" value="KZV39851.1"/>
    <property type="molecule type" value="Genomic_DNA"/>
</dbReference>
<proteinExistence type="inferred from homology"/>
<name>A0A2Z7BZ50_9LAMI</name>
<feature type="region of interest" description="Disordered" evidence="4">
    <location>
        <begin position="261"/>
        <end position="292"/>
    </location>
</feature>
<dbReference type="Pfam" id="PF02902">
    <property type="entry name" value="Peptidase_C48"/>
    <property type="match status" value="1"/>
</dbReference>
<protein>
    <recommendedName>
        <fullName evidence="5">Ubiquitin-like protease family profile domain-containing protein</fullName>
    </recommendedName>
</protein>
<reference evidence="6 7" key="1">
    <citation type="journal article" date="2015" name="Proc. Natl. Acad. Sci. U.S.A.">
        <title>The resurrection genome of Boea hygrometrica: A blueprint for survival of dehydration.</title>
        <authorList>
            <person name="Xiao L."/>
            <person name="Yang G."/>
            <person name="Zhang L."/>
            <person name="Yang X."/>
            <person name="Zhao S."/>
            <person name="Ji Z."/>
            <person name="Zhou Q."/>
            <person name="Hu M."/>
            <person name="Wang Y."/>
            <person name="Chen M."/>
            <person name="Xu Y."/>
            <person name="Jin H."/>
            <person name="Xiao X."/>
            <person name="Hu G."/>
            <person name="Bao F."/>
            <person name="Hu Y."/>
            <person name="Wan P."/>
            <person name="Li L."/>
            <person name="Deng X."/>
            <person name="Kuang T."/>
            <person name="Xiang C."/>
            <person name="Zhu J.K."/>
            <person name="Oliver M.J."/>
            <person name="He Y."/>
        </authorList>
    </citation>
    <scope>NUCLEOTIDE SEQUENCE [LARGE SCALE GENOMIC DNA]</scope>
    <source>
        <strain evidence="7">cv. XS01</strain>
    </source>
</reference>
<accession>A0A2Z7BZ50</accession>